<dbReference type="AlphaFoldDB" id="A0A1I0T888"/>
<dbReference type="InterPro" id="IPR029787">
    <property type="entry name" value="Nucleotide_cyclase"/>
</dbReference>
<evidence type="ECO:0000313" key="4">
    <source>
        <dbReference type="Proteomes" id="UP000182054"/>
    </source>
</evidence>
<dbReference type="SMART" id="SM00267">
    <property type="entry name" value="GGDEF"/>
    <property type="match status" value="1"/>
</dbReference>
<dbReference type="InterPro" id="IPR003018">
    <property type="entry name" value="GAF"/>
</dbReference>
<dbReference type="EMBL" id="FOJN01000004">
    <property type="protein sequence ID" value="SFA47813.1"/>
    <property type="molecule type" value="Genomic_DNA"/>
</dbReference>
<dbReference type="SUPFAM" id="SSF55073">
    <property type="entry name" value="Nucleotide cyclase"/>
    <property type="match status" value="1"/>
</dbReference>
<name>A0A1I0T888_9NOCA</name>
<evidence type="ECO:0000259" key="2">
    <source>
        <dbReference type="PROSITE" id="PS50887"/>
    </source>
</evidence>
<proteinExistence type="predicted"/>
<dbReference type="Gene3D" id="3.30.450.40">
    <property type="match status" value="1"/>
</dbReference>
<feature type="domain" description="EAL" evidence="1">
    <location>
        <begin position="459"/>
        <end position="720"/>
    </location>
</feature>
<dbReference type="Proteomes" id="UP000182054">
    <property type="component" value="Unassembled WGS sequence"/>
</dbReference>
<dbReference type="SMART" id="SM00065">
    <property type="entry name" value="GAF"/>
    <property type="match status" value="1"/>
</dbReference>
<dbReference type="SUPFAM" id="SSF141868">
    <property type="entry name" value="EAL domain-like"/>
    <property type="match status" value="1"/>
</dbReference>
<dbReference type="InterPro" id="IPR052155">
    <property type="entry name" value="Biofilm_reg_signaling"/>
</dbReference>
<accession>A0A1I0T888</accession>
<dbReference type="OrthoDB" id="9804951at2"/>
<dbReference type="InterPro" id="IPR000160">
    <property type="entry name" value="GGDEF_dom"/>
</dbReference>
<sequence>MTDALVAAVAAVADTAANGVMIVESGVLRYANPSARDSLAPGADAISPVLAAIVDAARRSGFWSGAVTDPAEVPGELIASAWMVDAGRGSDVAMVVVSRTSVSPDPPAEVDLQDVSGDVRRRALEQRVVSALHRISVTGSTDHLANAILETVPPLFDAEHVLILRPSPDGEKMAVLGATGRTTEELDGVQVRASGIAGYAMREGGPVVCVDTARETRFDTSEMQQFGLRSAAAVPVPGSPENWGVLAVYRESTGVVTPDALTVLIILADVLGAAVHRTDLENRLRHRSLVDPVTSLDNRTSGYRRLDDALAVGRADGRLTAVVLIDLDGFRSVNETFGFAAGDALLAAVAPVLSGAARPGDAVARLGADQFAVVCPGLTSTFDATALAASMLAVFAEPISVDGRDTVVTACAGVAVGHGHRTAADLVREADIAVSAAKRRGPGHVEVFDSAAGGALQRRWAVATDLRAAIDADEMTVVYQPVFDIEIGVLVGVEALARRTSPTLGPLGPDEFVPAAEQAGLIAALGERVLRRACRDAAAWQRLLGAGAERRPPSVDLRVNVSPLQLRMPGFLATVDDALTDSGLDPSTFGIEITESVWLEDSDTVRAALRGLHERGIRILLDDFGVGQSSLGSVTRFPLLDGVKIDRSFVAGLPVARSEAVIGAVVSVAEAFGLDVIGEGVETPRQLATLLRCGCRRAQGYLLGRPTDADSVAELVRAGGMLAASNPSP</sequence>
<dbReference type="Pfam" id="PF00990">
    <property type="entry name" value="GGDEF"/>
    <property type="match status" value="1"/>
</dbReference>
<feature type="domain" description="GGDEF" evidence="2">
    <location>
        <begin position="318"/>
        <end position="450"/>
    </location>
</feature>
<dbReference type="CDD" id="cd01949">
    <property type="entry name" value="GGDEF"/>
    <property type="match status" value="1"/>
</dbReference>
<dbReference type="Gene3D" id="3.20.20.450">
    <property type="entry name" value="EAL domain"/>
    <property type="match status" value="1"/>
</dbReference>
<dbReference type="Pfam" id="PF13185">
    <property type="entry name" value="GAF_2"/>
    <property type="match status" value="1"/>
</dbReference>
<dbReference type="Pfam" id="PF00563">
    <property type="entry name" value="EAL"/>
    <property type="match status" value="1"/>
</dbReference>
<dbReference type="InterPro" id="IPR035919">
    <property type="entry name" value="EAL_sf"/>
</dbReference>
<dbReference type="NCBIfam" id="TIGR00254">
    <property type="entry name" value="GGDEF"/>
    <property type="match status" value="1"/>
</dbReference>
<dbReference type="PROSITE" id="PS50887">
    <property type="entry name" value="GGDEF"/>
    <property type="match status" value="1"/>
</dbReference>
<dbReference type="PANTHER" id="PTHR44757:SF2">
    <property type="entry name" value="BIOFILM ARCHITECTURE MAINTENANCE PROTEIN MBAA"/>
    <property type="match status" value="1"/>
</dbReference>
<gene>
    <name evidence="3" type="ORF">SAMN05444374_104265</name>
</gene>
<dbReference type="SMART" id="SM00052">
    <property type="entry name" value="EAL"/>
    <property type="match status" value="1"/>
</dbReference>
<dbReference type="InterPro" id="IPR001633">
    <property type="entry name" value="EAL_dom"/>
</dbReference>
<evidence type="ECO:0000313" key="3">
    <source>
        <dbReference type="EMBL" id="SFA47813.1"/>
    </source>
</evidence>
<dbReference type="Gene3D" id="3.30.70.270">
    <property type="match status" value="1"/>
</dbReference>
<dbReference type="PANTHER" id="PTHR44757">
    <property type="entry name" value="DIGUANYLATE CYCLASE DGCP"/>
    <property type="match status" value="1"/>
</dbReference>
<dbReference type="InterPro" id="IPR043128">
    <property type="entry name" value="Rev_trsase/Diguanyl_cyclase"/>
</dbReference>
<dbReference type="SUPFAM" id="SSF55781">
    <property type="entry name" value="GAF domain-like"/>
    <property type="match status" value="1"/>
</dbReference>
<dbReference type="GeneID" id="85485414"/>
<reference evidence="3 4" key="1">
    <citation type="submission" date="2016-10" db="EMBL/GenBank/DDBJ databases">
        <authorList>
            <person name="de Groot N.N."/>
        </authorList>
    </citation>
    <scope>NUCLEOTIDE SEQUENCE [LARGE SCALE GENOMIC DNA]</scope>
    <source>
        <strain evidence="3 4">DSM 44908</strain>
    </source>
</reference>
<organism evidence="3 4">
    <name type="scientific">Rhodococcoides kroppenstedtii</name>
    <dbReference type="NCBI Taxonomy" id="293050"/>
    <lineage>
        <taxon>Bacteria</taxon>
        <taxon>Bacillati</taxon>
        <taxon>Actinomycetota</taxon>
        <taxon>Actinomycetes</taxon>
        <taxon>Mycobacteriales</taxon>
        <taxon>Nocardiaceae</taxon>
        <taxon>Rhodococcoides</taxon>
    </lineage>
</organism>
<evidence type="ECO:0000259" key="1">
    <source>
        <dbReference type="PROSITE" id="PS50883"/>
    </source>
</evidence>
<dbReference type="InterPro" id="IPR029016">
    <property type="entry name" value="GAF-like_dom_sf"/>
</dbReference>
<dbReference type="CDD" id="cd01948">
    <property type="entry name" value="EAL"/>
    <property type="match status" value="1"/>
</dbReference>
<dbReference type="PROSITE" id="PS50883">
    <property type="entry name" value="EAL"/>
    <property type="match status" value="1"/>
</dbReference>
<dbReference type="RefSeq" id="WP_068362569.1">
    <property type="nucleotide sequence ID" value="NZ_FOJN01000004.1"/>
</dbReference>
<protein>
    <submittedName>
        <fullName evidence="3">Diguanylate cyclase (GGDEF) domain-containing protein</fullName>
    </submittedName>
</protein>